<accession>A0A512DB54</accession>
<protein>
    <recommendedName>
        <fullName evidence="2">LysM domain-containing protein</fullName>
    </recommendedName>
</protein>
<feature type="domain" description="LysM" evidence="2">
    <location>
        <begin position="59"/>
        <end position="103"/>
    </location>
</feature>
<comment type="caution">
    <text evidence="3">The sequence shown here is derived from an EMBL/GenBank/DDBJ whole genome shotgun (WGS) entry which is preliminary data.</text>
</comment>
<organism evidence="3 4">
    <name type="scientific">Cellulomonas aerilata</name>
    <dbReference type="NCBI Taxonomy" id="515326"/>
    <lineage>
        <taxon>Bacteria</taxon>
        <taxon>Bacillati</taxon>
        <taxon>Actinomycetota</taxon>
        <taxon>Actinomycetes</taxon>
        <taxon>Micrococcales</taxon>
        <taxon>Cellulomonadaceae</taxon>
        <taxon>Cellulomonas</taxon>
    </lineage>
</organism>
<evidence type="ECO:0000313" key="4">
    <source>
        <dbReference type="Proteomes" id="UP000321181"/>
    </source>
</evidence>
<dbReference type="AlphaFoldDB" id="A0A512DB54"/>
<dbReference type="PROSITE" id="PS51782">
    <property type="entry name" value="LYSM"/>
    <property type="match status" value="4"/>
</dbReference>
<dbReference type="Pfam" id="PF01464">
    <property type="entry name" value="SLT"/>
    <property type="match status" value="1"/>
</dbReference>
<evidence type="ECO:0000313" key="3">
    <source>
        <dbReference type="EMBL" id="GEO33704.1"/>
    </source>
</evidence>
<dbReference type="Proteomes" id="UP000321181">
    <property type="component" value="Unassembled WGS sequence"/>
</dbReference>
<dbReference type="SUPFAM" id="SSF54106">
    <property type="entry name" value="LysM domain"/>
    <property type="match status" value="4"/>
</dbReference>
<dbReference type="SUPFAM" id="SSF53955">
    <property type="entry name" value="Lysozyme-like"/>
    <property type="match status" value="1"/>
</dbReference>
<dbReference type="OrthoDB" id="5244690at2"/>
<reference evidence="3 4" key="1">
    <citation type="submission" date="2019-07" db="EMBL/GenBank/DDBJ databases">
        <title>Whole genome shotgun sequence of Cellulomonas aerilata NBRC 106308.</title>
        <authorList>
            <person name="Hosoyama A."/>
            <person name="Uohara A."/>
            <person name="Ohji S."/>
            <person name="Ichikawa N."/>
        </authorList>
    </citation>
    <scope>NUCLEOTIDE SEQUENCE [LARGE SCALE GENOMIC DNA]</scope>
    <source>
        <strain evidence="3 4">NBRC 106308</strain>
    </source>
</reference>
<dbReference type="PANTHER" id="PTHR33734:SF22">
    <property type="entry name" value="MEMBRANE-BOUND LYTIC MUREIN TRANSGLYCOSYLASE D"/>
    <property type="match status" value="1"/>
</dbReference>
<dbReference type="CDD" id="cd00254">
    <property type="entry name" value="LT-like"/>
    <property type="match status" value="1"/>
</dbReference>
<dbReference type="InterPro" id="IPR023346">
    <property type="entry name" value="Lysozyme-like_dom_sf"/>
</dbReference>
<dbReference type="Pfam" id="PF01476">
    <property type="entry name" value="LysM"/>
    <property type="match status" value="4"/>
</dbReference>
<sequence length="475" mass="46947">MTQPATARSDASARLSDELGQAPTTSPRTARHRVTTGTGATLVLAVASVAGAGAAQADEQYTVRAGDTVSHIAARSGASVGAIARANDLPASARIRIGQTLTIPTGAAAPSAAPAPAAAPARAAVYTVVSGDTVSRIAAKHGTTASAVVAANGLDSRAFIRVGQTLTIPGAGGATAPAPAAAPARAATGGSYTVASGDTVSRIAARHGTTVAAIVAANGLDSRARIRIGQTLTIPGAGGAAAAAPAAAAPVAAASGTYTVASGDTVSRIAAKHGTTVAAIVAANGLDSRAFVRIGQKLTVPGAAPAATKAPTTQLVGNTFAGRTYSDAVVSSANANKATLLSMGVPSKDAMRAKVAATARAMGVDPALALAIAYQESGFNQTAVSPANAIGTMQVIPSSGQWAGDLVGRPLNLLDPDDNVVAGVAILRQLVRISPDLPSAIAGYYQGASSVKRNGMFADTRRYVASVQTHMTRFR</sequence>
<dbReference type="InterPro" id="IPR008258">
    <property type="entry name" value="Transglycosylase_SLT_dom_1"/>
</dbReference>
<dbReference type="InterPro" id="IPR018392">
    <property type="entry name" value="LysM"/>
</dbReference>
<evidence type="ECO:0000259" key="2">
    <source>
        <dbReference type="PROSITE" id="PS51782"/>
    </source>
</evidence>
<feature type="domain" description="LysM" evidence="2">
    <location>
        <begin position="256"/>
        <end position="300"/>
    </location>
</feature>
<feature type="domain" description="LysM" evidence="2">
    <location>
        <begin position="190"/>
        <end position="234"/>
    </location>
</feature>
<gene>
    <name evidence="3" type="ORF">CAE01nite_14290</name>
</gene>
<evidence type="ECO:0000256" key="1">
    <source>
        <dbReference type="SAM" id="MobiDB-lite"/>
    </source>
</evidence>
<dbReference type="PANTHER" id="PTHR33734">
    <property type="entry name" value="LYSM DOMAIN-CONTAINING GPI-ANCHORED PROTEIN 2"/>
    <property type="match status" value="1"/>
</dbReference>
<dbReference type="RefSeq" id="WP_146902107.1">
    <property type="nucleotide sequence ID" value="NZ_BAAARM010000002.1"/>
</dbReference>
<dbReference type="CDD" id="cd00118">
    <property type="entry name" value="LysM"/>
    <property type="match status" value="4"/>
</dbReference>
<name>A0A512DB54_9CELL</name>
<feature type="domain" description="LysM" evidence="2">
    <location>
        <begin position="124"/>
        <end position="168"/>
    </location>
</feature>
<dbReference type="SMART" id="SM00257">
    <property type="entry name" value="LysM"/>
    <property type="match status" value="4"/>
</dbReference>
<dbReference type="EMBL" id="BJYY01000012">
    <property type="protein sequence ID" value="GEO33704.1"/>
    <property type="molecule type" value="Genomic_DNA"/>
</dbReference>
<dbReference type="InterPro" id="IPR036779">
    <property type="entry name" value="LysM_dom_sf"/>
</dbReference>
<feature type="region of interest" description="Disordered" evidence="1">
    <location>
        <begin position="1"/>
        <end position="33"/>
    </location>
</feature>
<dbReference type="Gene3D" id="3.10.350.10">
    <property type="entry name" value="LysM domain"/>
    <property type="match status" value="4"/>
</dbReference>
<proteinExistence type="predicted"/>
<keyword evidence="4" id="KW-1185">Reference proteome</keyword>
<dbReference type="GO" id="GO:0008932">
    <property type="term" value="F:lytic endotransglycosylase activity"/>
    <property type="evidence" value="ECO:0007669"/>
    <property type="project" value="TreeGrafter"/>
</dbReference>
<dbReference type="Gene3D" id="1.10.530.10">
    <property type="match status" value="1"/>
</dbReference>